<evidence type="ECO:0000256" key="10">
    <source>
        <dbReference type="ARBA" id="ARBA00023010"/>
    </source>
</evidence>
<keyword evidence="8 14" id="KW-0809">Transit peptide</keyword>
<evidence type="ECO:0000256" key="3">
    <source>
        <dbReference type="ARBA" id="ARBA00020799"/>
    </source>
</evidence>
<evidence type="ECO:0000256" key="7">
    <source>
        <dbReference type="ARBA" id="ARBA00022927"/>
    </source>
</evidence>
<evidence type="ECO:0000256" key="4">
    <source>
        <dbReference type="ARBA" id="ARBA00022448"/>
    </source>
</evidence>
<feature type="domain" description="FCP1 homology" evidence="16">
    <location>
        <begin position="212"/>
        <end position="356"/>
    </location>
</feature>
<dbReference type="Pfam" id="PF03031">
    <property type="entry name" value="NIF"/>
    <property type="match status" value="1"/>
</dbReference>
<keyword evidence="7 14" id="KW-0653">Protein transport</keyword>
<comment type="subunit">
    <text evidence="13">Component of the TIM23 complex, at least composed of TIM23, TIM17 and TIM50. Interacts with preproteins in transit.</text>
</comment>
<dbReference type="InterPro" id="IPR036412">
    <property type="entry name" value="HAD-like_sf"/>
</dbReference>
<dbReference type="SMART" id="SM00577">
    <property type="entry name" value="CPDc"/>
    <property type="match status" value="1"/>
</dbReference>
<feature type="region of interest" description="Disordered" evidence="15">
    <location>
        <begin position="473"/>
        <end position="502"/>
    </location>
</feature>
<evidence type="ECO:0000256" key="9">
    <source>
        <dbReference type="ARBA" id="ARBA00022989"/>
    </source>
</evidence>
<gene>
    <name evidence="17" type="primary">TIM50</name>
    <name evidence="17" type="ORF">EHS24_009554</name>
</gene>
<comment type="function">
    <text evidence="14">Essential component of the TIM23 complex, a complex that mediates the translocation of transit peptide-containing proteins across the mitochondrial inner membrane.</text>
</comment>
<proteinExistence type="inferred from homology"/>
<dbReference type="GeneID" id="39594097"/>
<evidence type="ECO:0000259" key="16">
    <source>
        <dbReference type="PROSITE" id="PS50969"/>
    </source>
</evidence>
<comment type="subcellular location">
    <subcellularLocation>
        <location evidence="1 14">Mitochondrion inner membrane</location>
        <topology evidence="1 14">Single-pass membrane protein</topology>
    </subcellularLocation>
</comment>
<keyword evidence="9" id="KW-1133">Transmembrane helix</keyword>
<feature type="compositionally biased region" description="Low complexity" evidence="15">
    <location>
        <begin position="57"/>
        <end position="67"/>
    </location>
</feature>
<dbReference type="InterPro" id="IPR050365">
    <property type="entry name" value="TIM50"/>
</dbReference>
<keyword evidence="4 14" id="KW-0813">Transport</keyword>
<dbReference type="AlphaFoldDB" id="A0A427XM33"/>
<dbReference type="Proteomes" id="UP000279236">
    <property type="component" value="Unassembled WGS sequence"/>
</dbReference>
<dbReference type="GO" id="GO:0015031">
    <property type="term" value="P:protein transport"/>
    <property type="evidence" value="ECO:0007669"/>
    <property type="project" value="UniProtKB-KW"/>
</dbReference>
<dbReference type="PANTHER" id="PTHR12210">
    <property type="entry name" value="DULLARD PROTEIN PHOSPHATASE"/>
    <property type="match status" value="1"/>
</dbReference>
<name>A0A427XM33_9TREE</name>
<evidence type="ECO:0000256" key="13">
    <source>
        <dbReference type="ARBA" id="ARBA00065975"/>
    </source>
</evidence>
<dbReference type="CDD" id="cd07521">
    <property type="entry name" value="HAD_FCP1-like"/>
    <property type="match status" value="1"/>
</dbReference>
<dbReference type="FunFam" id="3.40.50.1000:FF:000019">
    <property type="entry name" value="Mitochondrial import inner membrane translocase subunit TIM50"/>
    <property type="match status" value="1"/>
</dbReference>
<keyword evidence="18" id="KW-1185">Reference proteome</keyword>
<reference evidence="17 18" key="1">
    <citation type="submission" date="2018-11" db="EMBL/GenBank/DDBJ databases">
        <title>Genome sequence of Apiotrichum porosum DSM 27194.</title>
        <authorList>
            <person name="Aliyu H."/>
            <person name="Gorte O."/>
            <person name="Ochsenreither K."/>
        </authorList>
    </citation>
    <scope>NUCLEOTIDE SEQUENCE [LARGE SCALE GENOMIC DNA]</scope>
    <source>
        <strain evidence="17 18">DSM 27194</strain>
    </source>
</reference>
<comment type="similarity">
    <text evidence="2 14">Belongs to the TIM50 family.</text>
</comment>
<evidence type="ECO:0000256" key="6">
    <source>
        <dbReference type="ARBA" id="ARBA00022792"/>
    </source>
</evidence>
<evidence type="ECO:0000256" key="14">
    <source>
        <dbReference type="RuleBase" id="RU365079"/>
    </source>
</evidence>
<evidence type="ECO:0000256" key="5">
    <source>
        <dbReference type="ARBA" id="ARBA00022692"/>
    </source>
</evidence>
<keyword evidence="5" id="KW-0812">Transmembrane</keyword>
<protein>
    <recommendedName>
        <fullName evidence="3 14">Mitochondrial import inner membrane translocase subunit TIM50</fullName>
    </recommendedName>
</protein>
<dbReference type="EMBL" id="RSCE01000009">
    <property type="protein sequence ID" value="RSH79888.1"/>
    <property type="molecule type" value="Genomic_DNA"/>
</dbReference>
<feature type="compositionally biased region" description="Polar residues" evidence="15">
    <location>
        <begin position="1"/>
        <end position="15"/>
    </location>
</feature>
<evidence type="ECO:0000256" key="8">
    <source>
        <dbReference type="ARBA" id="ARBA00022946"/>
    </source>
</evidence>
<evidence type="ECO:0000256" key="2">
    <source>
        <dbReference type="ARBA" id="ARBA00006344"/>
    </source>
</evidence>
<sequence length="502" mass="55367">MLRTSTARLLASTSRRAPMRPISSTAPAFIRIKKPEGAAPPAPSATPATPTPPATPSPAEKPASAPEDLVTPPAPEPTAEPAVDASAKPAEVEEAIPDKPDLSQLPSLDIDPELQPVIEEPKEKAKGKTGGKGKKAPQYESSIDRQRRFMSRIAYGTLLVGGLGAIWYVGEQEKEKQDGSALDRFKRSFAELSDYFSKPAFTKLLPDPLPAPHQRPYTLLVDLEDLLVHSTWDRQHGWRTAKRPGVDYFLGYLSQFYEIVLFTSQPVYTALPVAEKLDPFTLYLPYKLFRESTRYIDGKVVKDLEYLNRDLSKVVMLDTNSDHSALQPDNAIVIQPWDGSRGDKGLVEMIPFLESIGIFAPADVRPVLKHYAGKDIPREYAKKEAEAKAEAVAQWEKAHPNAAAGAGSGFLSGVFGGGAASRPKQPMTYLEVKRQQAQRQYEEEQKYYKEHADEFARMIEEDKQRQMAEMKGSLMGMFGGPGQPVAPEQIEAGAGKEQQPKQ</sequence>
<evidence type="ECO:0000313" key="18">
    <source>
        <dbReference type="Proteomes" id="UP000279236"/>
    </source>
</evidence>
<keyword evidence="12" id="KW-0472">Membrane</keyword>
<keyword evidence="11 14" id="KW-0496">Mitochondrion</keyword>
<organism evidence="17 18">
    <name type="scientific">Apiotrichum porosum</name>
    <dbReference type="NCBI Taxonomy" id="105984"/>
    <lineage>
        <taxon>Eukaryota</taxon>
        <taxon>Fungi</taxon>
        <taxon>Dikarya</taxon>
        <taxon>Basidiomycota</taxon>
        <taxon>Agaricomycotina</taxon>
        <taxon>Tremellomycetes</taxon>
        <taxon>Trichosporonales</taxon>
        <taxon>Trichosporonaceae</taxon>
        <taxon>Apiotrichum</taxon>
    </lineage>
</organism>
<dbReference type="SUPFAM" id="SSF56784">
    <property type="entry name" value="HAD-like"/>
    <property type="match status" value="1"/>
</dbReference>
<dbReference type="OrthoDB" id="287041at2759"/>
<evidence type="ECO:0000256" key="1">
    <source>
        <dbReference type="ARBA" id="ARBA00004434"/>
    </source>
</evidence>
<evidence type="ECO:0000313" key="17">
    <source>
        <dbReference type="EMBL" id="RSH79888.1"/>
    </source>
</evidence>
<dbReference type="InterPro" id="IPR023214">
    <property type="entry name" value="HAD_sf"/>
</dbReference>
<dbReference type="InterPro" id="IPR004274">
    <property type="entry name" value="FCP1_dom"/>
</dbReference>
<evidence type="ECO:0000256" key="11">
    <source>
        <dbReference type="ARBA" id="ARBA00023128"/>
    </source>
</evidence>
<dbReference type="GO" id="GO:0005744">
    <property type="term" value="C:TIM23 mitochondrial import inner membrane translocase complex"/>
    <property type="evidence" value="ECO:0007669"/>
    <property type="project" value="UniProtKB-UniRule"/>
</dbReference>
<evidence type="ECO:0000256" key="15">
    <source>
        <dbReference type="SAM" id="MobiDB-lite"/>
    </source>
</evidence>
<comment type="caution">
    <text evidence="17">The sequence shown here is derived from an EMBL/GenBank/DDBJ whole genome shotgun (WGS) entry which is preliminary data.</text>
</comment>
<accession>A0A427XM33</accession>
<feature type="compositionally biased region" description="Pro residues" evidence="15">
    <location>
        <begin position="38"/>
        <end position="56"/>
    </location>
</feature>
<evidence type="ECO:0000256" key="12">
    <source>
        <dbReference type="ARBA" id="ARBA00023136"/>
    </source>
</evidence>
<dbReference type="RefSeq" id="XP_028474997.1">
    <property type="nucleotide sequence ID" value="XM_028624829.1"/>
</dbReference>
<feature type="region of interest" description="Disordered" evidence="15">
    <location>
        <begin position="1"/>
        <end position="141"/>
    </location>
</feature>
<dbReference type="STRING" id="105984.A0A427XM33"/>
<keyword evidence="10 14" id="KW-0811">Translocation</keyword>
<keyword evidence="6" id="KW-0999">Mitochondrion inner membrane</keyword>
<dbReference type="PROSITE" id="PS50969">
    <property type="entry name" value="FCP1"/>
    <property type="match status" value="1"/>
</dbReference>
<dbReference type="Gene3D" id="3.40.50.1000">
    <property type="entry name" value="HAD superfamily/HAD-like"/>
    <property type="match status" value="1"/>
</dbReference>